<dbReference type="Proteomes" id="UP000447434">
    <property type="component" value="Chromosome 10"/>
</dbReference>
<evidence type="ECO:0000313" key="1">
    <source>
        <dbReference type="EMBL" id="KAE9605361.1"/>
    </source>
</evidence>
<accession>A0A6A4PUJ1</accession>
<protein>
    <submittedName>
        <fullName evidence="1">Uncharacterized protein</fullName>
    </submittedName>
</protein>
<evidence type="ECO:0000313" key="2">
    <source>
        <dbReference type="Proteomes" id="UP000447434"/>
    </source>
</evidence>
<organism evidence="1 2">
    <name type="scientific">Lupinus albus</name>
    <name type="common">White lupine</name>
    <name type="synonym">Lupinus termis</name>
    <dbReference type="NCBI Taxonomy" id="3870"/>
    <lineage>
        <taxon>Eukaryota</taxon>
        <taxon>Viridiplantae</taxon>
        <taxon>Streptophyta</taxon>
        <taxon>Embryophyta</taxon>
        <taxon>Tracheophyta</taxon>
        <taxon>Spermatophyta</taxon>
        <taxon>Magnoliopsida</taxon>
        <taxon>eudicotyledons</taxon>
        <taxon>Gunneridae</taxon>
        <taxon>Pentapetalae</taxon>
        <taxon>rosids</taxon>
        <taxon>fabids</taxon>
        <taxon>Fabales</taxon>
        <taxon>Fabaceae</taxon>
        <taxon>Papilionoideae</taxon>
        <taxon>50 kb inversion clade</taxon>
        <taxon>genistoids sensu lato</taxon>
        <taxon>core genistoids</taxon>
        <taxon>Genisteae</taxon>
        <taxon>Lupinus</taxon>
    </lineage>
</organism>
<proteinExistence type="predicted"/>
<dbReference type="AlphaFoldDB" id="A0A6A4PUJ1"/>
<comment type="caution">
    <text evidence="1">The sequence shown here is derived from an EMBL/GenBank/DDBJ whole genome shotgun (WGS) entry which is preliminary data.</text>
</comment>
<dbReference type="EMBL" id="WOCE01000010">
    <property type="protein sequence ID" value="KAE9605361.1"/>
    <property type="molecule type" value="Genomic_DNA"/>
</dbReference>
<name>A0A6A4PUJ1_LUPAL</name>
<sequence length="49" mass="5437">MKRSDTFDEINAFDFVSDATALGICDAYTLPLTLIASHLDPLCNIPLFF</sequence>
<gene>
    <name evidence="1" type="ORF">Lalb_Chr10g0096501</name>
</gene>
<reference evidence="2" key="1">
    <citation type="journal article" date="2020" name="Nat. Commun.">
        <title>Genome sequence of the cluster root forming white lupin.</title>
        <authorList>
            <person name="Hufnagel B."/>
            <person name="Marques A."/>
            <person name="Soriano A."/>
            <person name="Marques L."/>
            <person name="Divol F."/>
            <person name="Doumas P."/>
            <person name="Sallet E."/>
            <person name="Mancinotti D."/>
            <person name="Carrere S."/>
            <person name="Marande W."/>
            <person name="Arribat S."/>
            <person name="Keller J."/>
            <person name="Huneau C."/>
            <person name="Blein T."/>
            <person name="Aime D."/>
            <person name="Laguerre M."/>
            <person name="Taylor J."/>
            <person name="Schubert V."/>
            <person name="Nelson M."/>
            <person name="Geu-Flores F."/>
            <person name="Crespi M."/>
            <person name="Gallardo-Guerrero K."/>
            <person name="Delaux P.-M."/>
            <person name="Salse J."/>
            <person name="Berges H."/>
            <person name="Guyot R."/>
            <person name="Gouzy J."/>
            <person name="Peret B."/>
        </authorList>
    </citation>
    <scope>NUCLEOTIDE SEQUENCE [LARGE SCALE GENOMIC DNA]</scope>
    <source>
        <strain evidence="2">cv. Amiga</strain>
    </source>
</reference>
<keyword evidence="2" id="KW-1185">Reference proteome</keyword>